<sequence>MRFYLLLTATLLLTLFTGGDAGPRRANWLGRHFVSRDCQATCVGCHNPAGCCCGELICVNNNHCEPRPESL</sequence>
<feature type="signal peptide" evidence="1">
    <location>
        <begin position="1"/>
        <end position="21"/>
    </location>
</feature>
<name>A0A1P7ZCR9_CONBE</name>
<evidence type="ECO:0000313" key="2">
    <source>
        <dbReference type="EMBL" id="ALM87510.1"/>
    </source>
</evidence>
<dbReference type="AlphaFoldDB" id="A0A1P7ZCR9"/>
<dbReference type="EMBL" id="KP644554">
    <property type="protein sequence ID" value="ALM87510.1"/>
    <property type="molecule type" value="mRNA"/>
</dbReference>
<organism evidence="2">
    <name type="scientific">Conus betulinus</name>
    <name type="common">Beech cone</name>
    <dbReference type="NCBI Taxonomy" id="89764"/>
    <lineage>
        <taxon>Eukaryota</taxon>
        <taxon>Metazoa</taxon>
        <taxon>Spiralia</taxon>
        <taxon>Lophotrochozoa</taxon>
        <taxon>Mollusca</taxon>
        <taxon>Gastropoda</taxon>
        <taxon>Caenogastropoda</taxon>
        <taxon>Neogastropoda</taxon>
        <taxon>Conoidea</taxon>
        <taxon>Conidae</taxon>
        <taxon>Conus</taxon>
        <taxon>Dendroconus</taxon>
    </lineage>
</organism>
<reference evidence="2" key="1">
    <citation type="submission" date="2015-01" db="EMBL/GenBank/DDBJ databases">
        <title>A model to identify novel conotoxins from transcriptomics based on NON-BLAST algorithm.</title>
        <authorList>
            <person name="Lu A."/>
            <person name="Wang Z."/>
        </authorList>
    </citation>
    <scope>NUCLEOTIDE SEQUENCE</scope>
</reference>
<feature type="chain" id="PRO_5012794799" evidence="1">
    <location>
        <begin position="22"/>
        <end position="71"/>
    </location>
</feature>
<protein>
    <submittedName>
        <fullName evidence="2">Conotoxin</fullName>
    </submittedName>
</protein>
<evidence type="ECO:0000256" key="1">
    <source>
        <dbReference type="SAM" id="SignalP"/>
    </source>
</evidence>
<proteinExistence type="evidence at transcript level"/>
<accession>A0A1P7ZCR9</accession>
<keyword evidence="1" id="KW-0732">Signal</keyword>